<evidence type="ECO:0000313" key="1">
    <source>
        <dbReference type="EMBL" id="MCV7071024.1"/>
    </source>
</evidence>
<dbReference type="InterPro" id="IPR038084">
    <property type="entry name" value="PduO/GlcC-like_sf"/>
</dbReference>
<evidence type="ECO:0000313" key="4">
    <source>
        <dbReference type="Proteomes" id="UP001140272"/>
    </source>
</evidence>
<dbReference type="EMBL" id="JACKRN010000434">
    <property type="protein sequence ID" value="MCV7071024.1"/>
    <property type="molecule type" value="Genomic_DNA"/>
</dbReference>
<accession>A0A9X2YBP3</accession>
<reference evidence="2" key="3">
    <citation type="submission" date="2022-08" db="EMBL/GenBank/DDBJ databases">
        <title>Whole genome sequencing of non-tuberculosis mycobacteria type-strains.</title>
        <authorList>
            <person name="Igarashi Y."/>
            <person name="Osugi A."/>
            <person name="Mitarai S."/>
        </authorList>
    </citation>
    <scope>NUCLEOTIDE SEQUENCE</scope>
    <source>
        <strain evidence="2">JCM 16372</strain>
    </source>
</reference>
<reference evidence="1" key="2">
    <citation type="journal article" date="2022" name="BMC Genomics">
        <title>Comparative genome analysis of mycobacteria focusing on tRNA and non-coding RNA.</title>
        <authorList>
            <person name="Behra P.R.K."/>
            <person name="Pettersson B.M.F."/>
            <person name="Ramesh M."/>
            <person name="Das S."/>
            <person name="Dasgupta S."/>
            <person name="Kirsebom L.A."/>
        </authorList>
    </citation>
    <scope>NUCLEOTIDE SEQUENCE</scope>
    <source>
        <strain evidence="1">DSM 45406</strain>
    </source>
</reference>
<dbReference type="Proteomes" id="UP001055159">
    <property type="component" value="Chromosome"/>
</dbReference>
<dbReference type="PANTHER" id="PTHR34309">
    <property type="entry name" value="SLR1406 PROTEIN"/>
    <property type="match status" value="1"/>
</dbReference>
<sequence>MTRTVATRTAAQASDLVRTADMSLAIAERLLAGVKEQASARGLRLAAAVVDRGGNVVASMRMDHAQLGASSLAHDKAVTAVSFGMPTAAWTTSSAPGGSDWGLAHTLGGHAVVFPGGVPVYAEADLVGGLGVSGAASEVDAACAALAVQDEGLAIDPEQAS</sequence>
<reference evidence="1" key="1">
    <citation type="submission" date="2020-07" db="EMBL/GenBank/DDBJ databases">
        <authorList>
            <person name="Pettersson B.M.F."/>
            <person name="Behra P.R.K."/>
            <person name="Ramesh M."/>
            <person name="Das S."/>
            <person name="Dasgupta S."/>
            <person name="Kirsebom L.A."/>
        </authorList>
    </citation>
    <scope>NUCLEOTIDE SEQUENCE</scope>
    <source>
        <strain evidence="1">DSM 45406</strain>
    </source>
</reference>
<name>A0A9X2YBP3_9MYCO</name>
<organism evidence="1 4">
    <name type="scientific">Mycolicibacterium rufum</name>
    <dbReference type="NCBI Taxonomy" id="318424"/>
    <lineage>
        <taxon>Bacteria</taxon>
        <taxon>Bacillati</taxon>
        <taxon>Actinomycetota</taxon>
        <taxon>Actinomycetes</taxon>
        <taxon>Mycobacteriales</taxon>
        <taxon>Mycobacteriaceae</taxon>
        <taxon>Mycolicibacterium</taxon>
    </lineage>
</organism>
<dbReference type="InterPro" id="IPR052517">
    <property type="entry name" value="GlcG_carb_metab_protein"/>
</dbReference>
<gene>
    <name evidence="1" type="ORF">H7H73_11920</name>
    <name evidence="2" type="ORF">MJO55_04505</name>
</gene>
<dbReference type="Gene3D" id="3.30.450.150">
    <property type="entry name" value="Haem-degrading domain"/>
    <property type="match status" value="1"/>
</dbReference>
<keyword evidence="3" id="KW-1185">Reference proteome</keyword>
<evidence type="ECO:0000313" key="2">
    <source>
        <dbReference type="EMBL" id="ULP37705.1"/>
    </source>
</evidence>
<dbReference type="PANTHER" id="PTHR34309:SF1">
    <property type="entry name" value="PROTEIN GLCG"/>
    <property type="match status" value="1"/>
</dbReference>
<dbReference type="Pfam" id="PF03928">
    <property type="entry name" value="HbpS-like"/>
    <property type="match status" value="1"/>
</dbReference>
<dbReference type="SUPFAM" id="SSF143744">
    <property type="entry name" value="GlcG-like"/>
    <property type="match status" value="1"/>
</dbReference>
<dbReference type="InterPro" id="IPR005624">
    <property type="entry name" value="PduO/GlcC-like"/>
</dbReference>
<protein>
    <submittedName>
        <fullName evidence="1">Heme-binding protein</fullName>
    </submittedName>
</protein>
<evidence type="ECO:0000313" key="3">
    <source>
        <dbReference type="Proteomes" id="UP001055159"/>
    </source>
</evidence>
<dbReference type="EMBL" id="CP092427">
    <property type="protein sequence ID" value="ULP37705.1"/>
    <property type="molecule type" value="Genomic_DNA"/>
</dbReference>
<dbReference type="AlphaFoldDB" id="A0A9X2YBP3"/>
<proteinExistence type="predicted"/>
<dbReference type="RefSeq" id="WP_239735734.1">
    <property type="nucleotide sequence ID" value="NZ_CP092427.2"/>
</dbReference>
<dbReference type="Proteomes" id="UP001140272">
    <property type="component" value="Unassembled WGS sequence"/>
</dbReference>